<evidence type="ECO:0000256" key="1">
    <source>
        <dbReference type="SAM" id="Phobius"/>
    </source>
</evidence>
<feature type="transmembrane region" description="Helical" evidence="1">
    <location>
        <begin position="6"/>
        <end position="24"/>
    </location>
</feature>
<dbReference type="RefSeq" id="WP_053780615.1">
    <property type="nucleotide sequence ID" value="NZ_LITU01000051.1"/>
</dbReference>
<evidence type="ECO:0008006" key="4">
    <source>
        <dbReference type="Google" id="ProtNLM"/>
    </source>
</evidence>
<keyword evidence="1" id="KW-0472">Membrane</keyword>
<dbReference type="EMBL" id="LITU01000051">
    <property type="protein sequence ID" value="KOY16689.1"/>
    <property type="molecule type" value="Genomic_DNA"/>
</dbReference>
<dbReference type="OrthoDB" id="2157431at2"/>
<dbReference type="PATRIC" id="fig|1705561.3.peg.1800"/>
<dbReference type="Proteomes" id="UP000037688">
    <property type="component" value="Unassembled WGS sequence"/>
</dbReference>
<keyword evidence="1" id="KW-1133">Transmembrane helix</keyword>
<sequence>MEINTIVLVVFLLLILILLVRVISLQTQLNELKRDVERLENGSGSTVHSHLSYNASSVNVSPPPLSQADLTELDKELQALAQQGKKIIAIKKAREARNLSLKDAKEYVESLERL</sequence>
<keyword evidence="3" id="KW-1185">Reference proteome</keyword>
<evidence type="ECO:0000313" key="3">
    <source>
        <dbReference type="Proteomes" id="UP000037688"/>
    </source>
</evidence>
<dbReference type="Gene3D" id="3.30.1390.10">
    <property type="match status" value="1"/>
</dbReference>
<name>A0A0M9BQD9_9BACL</name>
<proteinExistence type="predicted"/>
<evidence type="ECO:0000313" key="2">
    <source>
        <dbReference type="EMBL" id="KOY16689.1"/>
    </source>
</evidence>
<dbReference type="InterPro" id="IPR014719">
    <property type="entry name" value="Ribosomal_bL12_C/ClpS-like"/>
</dbReference>
<organism evidence="2 3">
    <name type="scientific">Paenibacillus xylanivorans</name>
    <dbReference type="NCBI Taxonomy" id="1705561"/>
    <lineage>
        <taxon>Bacteria</taxon>
        <taxon>Bacillati</taxon>
        <taxon>Bacillota</taxon>
        <taxon>Bacilli</taxon>
        <taxon>Bacillales</taxon>
        <taxon>Paenibacillaceae</taxon>
        <taxon>Paenibacillus</taxon>
    </lineage>
</organism>
<accession>A0A0M9BQD9</accession>
<dbReference type="AlphaFoldDB" id="A0A0M9BQD9"/>
<keyword evidence="1" id="KW-0812">Transmembrane</keyword>
<reference evidence="2 3" key="1">
    <citation type="submission" date="2015-08" db="EMBL/GenBank/DDBJ databases">
        <title>Draft genome sequence of cellulolytic and xylanolytic Paenibacillus sp. A59, isolated from a decaying forest soil from Patagonia, Argentina.</title>
        <authorList>
            <person name="Ghio S."/>
            <person name="Caceres A.M."/>
            <person name="Talia P."/>
            <person name="Grasso D."/>
            <person name="Campos E."/>
        </authorList>
    </citation>
    <scope>NUCLEOTIDE SEQUENCE [LARGE SCALE GENOMIC DNA]</scope>
    <source>
        <strain evidence="2 3">A59</strain>
    </source>
</reference>
<protein>
    <recommendedName>
        <fullName evidence="4">Ribosomal protein L7/L12 C-terminal domain-containing protein</fullName>
    </recommendedName>
</protein>
<gene>
    <name evidence="2" type="ORF">AMS66_09770</name>
</gene>
<comment type="caution">
    <text evidence="2">The sequence shown here is derived from an EMBL/GenBank/DDBJ whole genome shotgun (WGS) entry which is preliminary data.</text>
</comment>